<dbReference type="PANTHER" id="PTHR48018">
    <property type="entry name" value="OLFACTORY RECEPTOR"/>
    <property type="match status" value="1"/>
</dbReference>
<keyword evidence="7 9" id="KW-0675">Receptor</keyword>
<dbReference type="PRINTS" id="PR00245">
    <property type="entry name" value="OLFACTORYR"/>
</dbReference>
<keyword evidence="5 9" id="KW-0297">G-protein coupled receptor</keyword>
<dbReference type="SUPFAM" id="SSF81321">
    <property type="entry name" value="Family A G protein-coupled receptor-like"/>
    <property type="match status" value="1"/>
</dbReference>
<keyword evidence="6 10" id="KW-0472">Membrane</keyword>
<name>A0A8C3T631_CHESE</name>
<evidence type="ECO:0000256" key="10">
    <source>
        <dbReference type="RuleBase" id="RU363047"/>
    </source>
</evidence>
<dbReference type="Pfam" id="PF13853">
    <property type="entry name" value="7tm_4"/>
    <property type="match status" value="1"/>
</dbReference>
<dbReference type="Ensembl" id="ENSCSRT00000024360.1">
    <property type="protein sequence ID" value="ENSCSRP00000023343.1"/>
    <property type="gene ID" value="ENSCSRG00000017558.1"/>
</dbReference>
<keyword evidence="10" id="KW-0716">Sensory transduction</keyword>
<evidence type="ECO:0000256" key="1">
    <source>
        <dbReference type="ARBA" id="ARBA00002936"/>
    </source>
</evidence>
<dbReference type="InterPro" id="IPR017452">
    <property type="entry name" value="GPCR_Rhodpsn_7TM"/>
</dbReference>
<feature type="transmembrane region" description="Helical" evidence="10">
    <location>
        <begin position="66"/>
        <end position="84"/>
    </location>
</feature>
<dbReference type="GO" id="GO:0004984">
    <property type="term" value="F:olfactory receptor activity"/>
    <property type="evidence" value="ECO:0007669"/>
    <property type="project" value="InterPro"/>
</dbReference>
<dbReference type="Gene3D" id="1.20.1070.10">
    <property type="entry name" value="Rhodopsin 7-helix transmembrane proteins"/>
    <property type="match status" value="1"/>
</dbReference>
<evidence type="ECO:0000256" key="4">
    <source>
        <dbReference type="ARBA" id="ARBA00022989"/>
    </source>
</evidence>
<comment type="function">
    <text evidence="1">Odorant receptor.</text>
</comment>
<dbReference type="GO" id="GO:0004930">
    <property type="term" value="F:G protein-coupled receptor activity"/>
    <property type="evidence" value="ECO:0007669"/>
    <property type="project" value="UniProtKB-KW"/>
</dbReference>
<feature type="transmembrane region" description="Helical" evidence="10">
    <location>
        <begin position="33"/>
        <end position="54"/>
    </location>
</feature>
<dbReference type="PROSITE" id="PS50262">
    <property type="entry name" value="G_PROTEIN_RECEP_F1_2"/>
    <property type="match status" value="1"/>
</dbReference>
<feature type="transmembrane region" description="Helical" evidence="10">
    <location>
        <begin position="244"/>
        <end position="266"/>
    </location>
</feature>
<proteinExistence type="inferred from homology"/>
<protein>
    <recommendedName>
        <fullName evidence="10">Olfactory receptor</fullName>
    </recommendedName>
</protein>
<evidence type="ECO:0000256" key="9">
    <source>
        <dbReference type="RuleBase" id="RU000688"/>
    </source>
</evidence>
<keyword evidence="13" id="KW-1185">Reference proteome</keyword>
<feature type="transmembrane region" description="Helical" evidence="10">
    <location>
        <begin position="104"/>
        <end position="126"/>
    </location>
</feature>
<evidence type="ECO:0000256" key="3">
    <source>
        <dbReference type="ARBA" id="ARBA00022692"/>
    </source>
</evidence>
<dbReference type="InterPro" id="IPR000725">
    <property type="entry name" value="Olfact_rcpt"/>
</dbReference>
<evidence type="ECO:0000256" key="5">
    <source>
        <dbReference type="ARBA" id="ARBA00023040"/>
    </source>
</evidence>
<keyword evidence="3 9" id="KW-0812">Transmembrane</keyword>
<evidence type="ECO:0000313" key="13">
    <source>
        <dbReference type="Proteomes" id="UP000694403"/>
    </source>
</evidence>
<evidence type="ECO:0000313" key="12">
    <source>
        <dbReference type="Ensembl" id="ENSCSRP00000023343.1"/>
    </source>
</evidence>
<evidence type="ECO:0000256" key="8">
    <source>
        <dbReference type="ARBA" id="ARBA00023224"/>
    </source>
</evidence>
<dbReference type="PROSITE" id="PS00237">
    <property type="entry name" value="G_PROTEIN_RECEP_F1_1"/>
    <property type="match status" value="1"/>
</dbReference>
<evidence type="ECO:0000256" key="6">
    <source>
        <dbReference type="ARBA" id="ARBA00023136"/>
    </source>
</evidence>
<comment type="subcellular location">
    <subcellularLocation>
        <location evidence="10">Cell membrane</location>
        <topology evidence="10">Multi-pass membrane protein</topology>
    </subcellularLocation>
    <subcellularLocation>
        <location evidence="2">Membrane</location>
        <topology evidence="2">Multi-pass membrane protein</topology>
    </subcellularLocation>
</comment>
<dbReference type="CDD" id="cd15410">
    <property type="entry name" value="7tmA_OR5D-like"/>
    <property type="match status" value="1"/>
</dbReference>
<keyword evidence="10" id="KW-1003">Cell membrane</keyword>
<accession>A0A8C3T631</accession>
<dbReference type="Proteomes" id="UP000694403">
    <property type="component" value="Unplaced"/>
</dbReference>
<reference evidence="12" key="1">
    <citation type="submission" date="2025-08" db="UniProtKB">
        <authorList>
            <consortium name="Ensembl"/>
        </authorList>
    </citation>
    <scope>IDENTIFICATION</scope>
</reference>
<keyword evidence="10" id="KW-0552">Olfaction</keyword>
<feature type="transmembrane region" description="Helical" evidence="10">
    <location>
        <begin position="211"/>
        <end position="232"/>
    </location>
</feature>
<evidence type="ECO:0000259" key="11">
    <source>
        <dbReference type="PROSITE" id="PS50262"/>
    </source>
</evidence>
<keyword evidence="8 9" id="KW-0807">Transducer</keyword>
<comment type="similarity">
    <text evidence="9">Belongs to the G-protein coupled receptor 1 family.</text>
</comment>
<evidence type="ECO:0000256" key="7">
    <source>
        <dbReference type="ARBA" id="ARBA00023170"/>
    </source>
</evidence>
<reference evidence="12" key="2">
    <citation type="submission" date="2025-09" db="UniProtKB">
        <authorList>
            <consortium name="Ensembl"/>
        </authorList>
    </citation>
    <scope>IDENTIFICATION</scope>
</reference>
<organism evidence="12 13">
    <name type="scientific">Chelydra serpentina</name>
    <name type="common">Snapping turtle</name>
    <name type="synonym">Testudo serpentina</name>
    <dbReference type="NCBI Taxonomy" id="8475"/>
    <lineage>
        <taxon>Eukaryota</taxon>
        <taxon>Metazoa</taxon>
        <taxon>Chordata</taxon>
        <taxon>Craniata</taxon>
        <taxon>Vertebrata</taxon>
        <taxon>Euteleostomi</taxon>
        <taxon>Archelosauria</taxon>
        <taxon>Testudinata</taxon>
        <taxon>Testudines</taxon>
        <taxon>Cryptodira</taxon>
        <taxon>Durocryptodira</taxon>
        <taxon>Americhelydia</taxon>
        <taxon>Chelydroidea</taxon>
        <taxon>Chelydridae</taxon>
        <taxon>Chelydra</taxon>
    </lineage>
</organism>
<dbReference type="FunFam" id="1.20.1070.10:FF:000003">
    <property type="entry name" value="Olfactory receptor"/>
    <property type="match status" value="1"/>
</dbReference>
<evidence type="ECO:0000256" key="2">
    <source>
        <dbReference type="ARBA" id="ARBA00004141"/>
    </source>
</evidence>
<dbReference type="InterPro" id="IPR000276">
    <property type="entry name" value="GPCR_Rhodpsn"/>
</dbReference>
<sequence>MLKLKRMTGDNHTTVTKFILVGLTDRVELQVPLFVTFFLIYLITLLGNIGMILIIQLDPQLHTPMYFFLSNLSFLDVCYSSTIAPNMLANFLVESKAISYGGCIMQYGFFVVFVTTEIFLLAVMAYDRYVAICNPLLYTVTMTKRVCITLVVGSYFWGLINSLINTSSLQRLSFCDSNVINNIYCDLTSLLKLSCSEVSVNERLLFTCGSLFEMSTFLIIIISYILIVIAVLRIRSVQGRHKAFTTCASHLTAVTLFHGTIFFMYLRPSASYSLDTDKIASVFYTIVIPMLNPLIYSLRNRDVKCAVRKVLSRKVIISQ</sequence>
<keyword evidence="4 10" id="KW-1133">Transmembrane helix</keyword>
<feature type="transmembrane region" description="Helical" evidence="10">
    <location>
        <begin position="146"/>
        <end position="164"/>
    </location>
</feature>
<dbReference type="GO" id="GO:0005886">
    <property type="term" value="C:plasma membrane"/>
    <property type="evidence" value="ECO:0007669"/>
    <property type="project" value="UniProtKB-SubCell"/>
</dbReference>
<feature type="domain" description="G-protein coupled receptors family 1 profile" evidence="11">
    <location>
        <begin position="47"/>
        <end position="296"/>
    </location>
</feature>
<feature type="transmembrane region" description="Helical" evidence="10">
    <location>
        <begin position="278"/>
        <end position="298"/>
    </location>
</feature>
<dbReference type="AlphaFoldDB" id="A0A8C3T631"/>
<dbReference type="PRINTS" id="PR00237">
    <property type="entry name" value="GPCRRHODOPSN"/>
</dbReference>